<comment type="caution">
    <text evidence="3">The sequence shown here is derived from an EMBL/GenBank/DDBJ whole genome shotgun (WGS) entry which is preliminary data.</text>
</comment>
<dbReference type="SUPFAM" id="SSF56112">
    <property type="entry name" value="Protein kinase-like (PK-like)"/>
    <property type="match status" value="1"/>
</dbReference>
<evidence type="ECO:0000313" key="3">
    <source>
        <dbReference type="EMBL" id="KAL1838567.1"/>
    </source>
</evidence>
<dbReference type="InterPro" id="IPR011009">
    <property type="entry name" value="Kinase-like_dom_sf"/>
</dbReference>
<sequence>MELSNHHAAQSKPPGPSGGKRILWSKEKIDNTITKQFVCSRLDPEEIERLDQPLDPSGDLTESTYWEWIDERAKKLFLILDDLGWANLIFRFTDSFLDDDELPISLNELQRLELLYPRGIKTAKKFYDRQYHFLVRPLRKDVHIDYEHDEVIPLDVVTKKSGAHPSNNHIDVVVSIERPSQLLTRCRISLGPGHRSWEEFMSEIHSICDVHDEHLLSFWGSYTYRGHGYILFTPVAEFSLDELLTGNVPKPLKKLSKEARRQTVLNWIYCLTKALCVLHEEGRAHGNIKPSTVMFSADNHVFLSGITRFQTDVLRGVTDNTSFDREAYDYAAPENLFRPYSPSPRRPPPRSRMPPRDTVLRIGTGYRNHSATAAAAEATNFAQQAADIFSLGCVILELLSSLFKRQGKPFASHRAAKHKASGRGAIPDASFHKGLDQVERWMAQLARDADERVKNSSEDGDGAVFASVTPMLHVVEGMLAYCPHERPSAQEVYAGFRRILDGVGGLRLMHCVQRDSGVDFGVDVEELVPGLEVMMRGEGGSGRASSASPAPAPVREGDDGEPGEASGEDVDRTEGDQSKADQRREDWSKGDDAAGGGGVRGSVSSAGSHVGNAVGGGGGGGVERGRKVSKASILSGSDKSSRSEFRAPFPDYSRVMVFYG</sequence>
<dbReference type="EMBL" id="JAZGSY010000207">
    <property type="protein sequence ID" value="KAL1838567.1"/>
    <property type="molecule type" value="Genomic_DNA"/>
</dbReference>
<feature type="compositionally biased region" description="Basic and acidic residues" evidence="1">
    <location>
        <begin position="569"/>
        <end position="592"/>
    </location>
</feature>
<proteinExistence type="predicted"/>
<feature type="compositionally biased region" description="Gly residues" evidence="1">
    <location>
        <begin position="613"/>
        <end position="622"/>
    </location>
</feature>
<feature type="region of interest" description="Disordered" evidence="1">
    <location>
        <begin position="335"/>
        <end position="356"/>
    </location>
</feature>
<dbReference type="Gene3D" id="1.10.510.10">
    <property type="entry name" value="Transferase(Phosphotransferase) domain 1"/>
    <property type="match status" value="1"/>
</dbReference>
<feature type="compositionally biased region" description="Pro residues" evidence="1">
    <location>
        <begin position="341"/>
        <end position="352"/>
    </location>
</feature>
<feature type="region of interest" description="Disordered" evidence="1">
    <location>
        <begin position="1"/>
        <end position="21"/>
    </location>
</feature>
<dbReference type="SMART" id="SM00220">
    <property type="entry name" value="S_TKc"/>
    <property type="match status" value="1"/>
</dbReference>
<keyword evidence="4" id="KW-1185">Reference proteome</keyword>
<feature type="compositionally biased region" description="Low complexity" evidence="1">
    <location>
        <begin position="601"/>
        <end position="612"/>
    </location>
</feature>
<dbReference type="PANTHER" id="PTHR44305:SF24">
    <property type="entry name" value="TYROSINE-PROTEIN KINASE C03B1.5-RELATED"/>
    <property type="match status" value="1"/>
</dbReference>
<feature type="domain" description="Protein kinase" evidence="2">
    <location>
        <begin position="120"/>
        <end position="500"/>
    </location>
</feature>
<dbReference type="InterPro" id="IPR053083">
    <property type="entry name" value="TF_kinase-domain_protein"/>
</dbReference>
<feature type="region of interest" description="Disordered" evidence="1">
    <location>
        <begin position="535"/>
        <end position="647"/>
    </location>
</feature>
<dbReference type="Proteomes" id="UP001583172">
    <property type="component" value="Unassembled WGS sequence"/>
</dbReference>
<accession>A0ABR3VA45</accession>
<dbReference type="PROSITE" id="PS50011">
    <property type="entry name" value="PROTEIN_KINASE_DOM"/>
    <property type="match status" value="1"/>
</dbReference>
<evidence type="ECO:0000256" key="1">
    <source>
        <dbReference type="SAM" id="MobiDB-lite"/>
    </source>
</evidence>
<evidence type="ECO:0000313" key="4">
    <source>
        <dbReference type="Proteomes" id="UP001583172"/>
    </source>
</evidence>
<reference evidence="3 4" key="1">
    <citation type="journal article" date="2024" name="Commun. Biol.">
        <title>Comparative genomic analysis of thermophilic fungi reveals convergent evolutionary adaptations and gene losses.</title>
        <authorList>
            <person name="Steindorff A.S."/>
            <person name="Aguilar-Pontes M.V."/>
            <person name="Robinson A.J."/>
            <person name="Andreopoulos B."/>
            <person name="LaButti K."/>
            <person name="Kuo A."/>
            <person name="Mondo S."/>
            <person name="Riley R."/>
            <person name="Otillar R."/>
            <person name="Haridas S."/>
            <person name="Lipzen A."/>
            <person name="Grimwood J."/>
            <person name="Schmutz J."/>
            <person name="Clum A."/>
            <person name="Reid I.D."/>
            <person name="Moisan M.C."/>
            <person name="Butler G."/>
            <person name="Nguyen T.T.M."/>
            <person name="Dewar K."/>
            <person name="Conant G."/>
            <person name="Drula E."/>
            <person name="Henrissat B."/>
            <person name="Hansel C."/>
            <person name="Singer S."/>
            <person name="Hutchinson M.I."/>
            <person name="de Vries R.P."/>
            <person name="Natvig D.O."/>
            <person name="Powell A.J."/>
            <person name="Tsang A."/>
            <person name="Grigoriev I.V."/>
        </authorList>
    </citation>
    <scope>NUCLEOTIDE SEQUENCE [LARGE SCALE GENOMIC DNA]</scope>
    <source>
        <strain evidence="3 4">CBS 620.91</strain>
    </source>
</reference>
<name>A0ABR3VA45_HUMIN</name>
<dbReference type="InterPro" id="IPR000719">
    <property type="entry name" value="Prot_kinase_dom"/>
</dbReference>
<dbReference type="PANTHER" id="PTHR44305">
    <property type="entry name" value="SI:DKEY-192D15.2-RELATED"/>
    <property type="match status" value="1"/>
</dbReference>
<gene>
    <name evidence="3" type="ORF">VTJ49DRAFT_2527</name>
</gene>
<organism evidence="3 4">
    <name type="scientific">Humicola insolens</name>
    <name type="common">Soft-rot fungus</name>
    <dbReference type="NCBI Taxonomy" id="85995"/>
    <lineage>
        <taxon>Eukaryota</taxon>
        <taxon>Fungi</taxon>
        <taxon>Dikarya</taxon>
        <taxon>Ascomycota</taxon>
        <taxon>Pezizomycotina</taxon>
        <taxon>Sordariomycetes</taxon>
        <taxon>Sordariomycetidae</taxon>
        <taxon>Sordariales</taxon>
        <taxon>Chaetomiaceae</taxon>
        <taxon>Mycothermus</taxon>
    </lineage>
</organism>
<evidence type="ECO:0000259" key="2">
    <source>
        <dbReference type="PROSITE" id="PS50011"/>
    </source>
</evidence>
<protein>
    <recommendedName>
        <fullName evidence="2">Protein kinase domain-containing protein</fullName>
    </recommendedName>
</protein>
<feature type="compositionally biased region" description="Acidic residues" evidence="1">
    <location>
        <begin position="558"/>
        <end position="568"/>
    </location>
</feature>